<evidence type="ECO:0000313" key="3">
    <source>
        <dbReference type="Proteomes" id="UP000233786"/>
    </source>
</evidence>
<evidence type="ECO:0000313" key="2">
    <source>
        <dbReference type="EMBL" id="PKW16981.1"/>
    </source>
</evidence>
<dbReference type="Proteomes" id="UP000233786">
    <property type="component" value="Unassembled WGS sequence"/>
</dbReference>
<dbReference type="EMBL" id="PJNB01000001">
    <property type="protein sequence ID" value="PKW16981.1"/>
    <property type="molecule type" value="Genomic_DNA"/>
</dbReference>
<dbReference type="AlphaFoldDB" id="A0A2N3Y2A8"/>
<evidence type="ECO:0000256" key="1">
    <source>
        <dbReference type="SAM" id="Phobius"/>
    </source>
</evidence>
<gene>
    <name evidence="2" type="ORF">A8926_4896</name>
</gene>
<dbReference type="STRING" id="994479.GCA_000194155_01537"/>
<feature type="transmembrane region" description="Helical" evidence="1">
    <location>
        <begin position="80"/>
        <end position="100"/>
    </location>
</feature>
<keyword evidence="3" id="KW-1185">Reference proteome</keyword>
<comment type="caution">
    <text evidence="2">The sequence shown here is derived from an EMBL/GenBank/DDBJ whole genome shotgun (WGS) entry which is preliminary data.</text>
</comment>
<name>A0A2N3Y2A8_SACSN</name>
<keyword evidence="1" id="KW-1133">Transmembrane helix</keyword>
<reference evidence="2" key="1">
    <citation type="submission" date="2017-12" db="EMBL/GenBank/DDBJ databases">
        <title>Sequencing the genomes of 1000 Actinobacteria strains.</title>
        <authorList>
            <person name="Klenk H.-P."/>
        </authorList>
    </citation>
    <scope>NUCLEOTIDE SEQUENCE [LARGE SCALE GENOMIC DNA]</scope>
    <source>
        <strain evidence="2">DSM 44228</strain>
    </source>
</reference>
<sequence length="103" mass="10944">MVLATTGGVLNARVSAARLGSACPLMASRRRASAQGRQQIELIARLVLVAVRNHLGRKTAEPKWLSTQLSATRTPRSRQVCSALLAALPLLLYLISLLLATGG</sequence>
<keyword evidence="1" id="KW-0472">Membrane</keyword>
<accession>A0A2N3Y2A8</accession>
<protein>
    <submittedName>
        <fullName evidence="2">Uncharacterized protein</fullName>
    </submittedName>
</protein>
<keyword evidence="1" id="KW-0812">Transmembrane</keyword>
<organism evidence="2 3">
    <name type="scientific">Saccharopolyspora spinosa</name>
    <dbReference type="NCBI Taxonomy" id="60894"/>
    <lineage>
        <taxon>Bacteria</taxon>
        <taxon>Bacillati</taxon>
        <taxon>Actinomycetota</taxon>
        <taxon>Actinomycetes</taxon>
        <taxon>Pseudonocardiales</taxon>
        <taxon>Pseudonocardiaceae</taxon>
        <taxon>Saccharopolyspora</taxon>
    </lineage>
</organism>
<proteinExistence type="predicted"/>